<keyword evidence="14" id="KW-1185">Reference proteome</keyword>
<evidence type="ECO:0000256" key="6">
    <source>
        <dbReference type="ARBA" id="ARBA00022840"/>
    </source>
</evidence>
<dbReference type="SUPFAM" id="SSF48163">
    <property type="entry name" value="An anticodon-binding domain of class I aminoacyl-tRNA synthetases"/>
    <property type="match status" value="1"/>
</dbReference>
<dbReference type="Gene3D" id="3.40.50.620">
    <property type="entry name" value="HUPs"/>
    <property type="match status" value="1"/>
</dbReference>
<dbReference type="InterPro" id="IPR033910">
    <property type="entry name" value="GluRS_core"/>
</dbReference>
<dbReference type="InParanoid" id="A0A2T3AW82"/>
<dbReference type="GO" id="GO:0005524">
    <property type="term" value="F:ATP binding"/>
    <property type="evidence" value="ECO:0007669"/>
    <property type="project" value="UniProtKB-KW"/>
</dbReference>
<evidence type="ECO:0000256" key="8">
    <source>
        <dbReference type="ARBA" id="ARBA00023146"/>
    </source>
</evidence>
<evidence type="ECO:0000256" key="1">
    <source>
        <dbReference type="ARBA" id="ARBA00004173"/>
    </source>
</evidence>
<dbReference type="EC" id="6.1.1.17" evidence="3"/>
<dbReference type="Pfam" id="PF00749">
    <property type="entry name" value="tRNA-synt_1c"/>
    <property type="match status" value="1"/>
</dbReference>
<evidence type="ECO:0000256" key="3">
    <source>
        <dbReference type="ARBA" id="ARBA00012835"/>
    </source>
</evidence>
<keyword evidence="7 11" id="KW-0648">Protein biosynthesis</keyword>
<evidence type="ECO:0000256" key="11">
    <source>
        <dbReference type="RuleBase" id="RU363037"/>
    </source>
</evidence>
<dbReference type="Proteomes" id="UP000241818">
    <property type="component" value="Unassembled WGS sequence"/>
</dbReference>
<evidence type="ECO:0000256" key="4">
    <source>
        <dbReference type="ARBA" id="ARBA00022598"/>
    </source>
</evidence>
<dbReference type="InterPro" id="IPR020058">
    <property type="entry name" value="Glu/Gln-tRNA-synth_Ib_cat-dom"/>
</dbReference>
<dbReference type="GO" id="GO:0006424">
    <property type="term" value="P:glutamyl-tRNA aminoacylation"/>
    <property type="evidence" value="ECO:0007669"/>
    <property type="project" value="InterPro"/>
</dbReference>
<dbReference type="GO" id="GO:0008270">
    <property type="term" value="F:zinc ion binding"/>
    <property type="evidence" value="ECO:0007669"/>
    <property type="project" value="InterPro"/>
</dbReference>
<dbReference type="AlphaFoldDB" id="A0A2T3AW82"/>
<dbReference type="InterPro" id="IPR008925">
    <property type="entry name" value="aa_tRNA-synth_I_cd-bd_sf"/>
</dbReference>
<dbReference type="InterPro" id="IPR014729">
    <property type="entry name" value="Rossmann-like_a/b/a_fold"/>
</dbReference>
<keyword evidence="5 11" id="KW-0547">Nucleotide-binding</keyword>
<dbReference type="FunCoup" id="A0A2T3AW82">
    <property type="interactions" value="692"/>
</dbReference>
<dbReference type="HAMAP" id="MF_00022">
    <property type="entry name" value="Glu_tRNA_synth_type1"/>
    <property type="match status" value="1"/>
</dbReference>
<dbReference type="CDD" id="cd00808">
    <property type="entry name" value="GluRS_core"/>
    <property type="match status" value="1"/>
</dbReference>
<comment type="similarity">
    <text evidence="2">Belongs to the class-I aminoacyl-tRNA synthetase family. Glutamate--tRNA ligase type 1 subfamily.</text>
</comment>
<dbReference type="STRING" id="857342.A0A2T3AW82"/>
<evidence type="ECO:0000313" key="13">
    <source>
        <dbReference type="EMBL" id="PSS12934.1"/>
    </source>
</evidence>
<dbReference type="SUPFAM" id="SSF52374">
    <property type="entry name" value="Nucleotidylyl transferase"/>
    <property type="match status" value="1"/>
</dbReference>
<proteinExistence type="inferred from homology"/>
<dbReference type="InterPro" id="IPR004527">
    <property type="entry name" value="Glu-tRNA-ligase_bac/mito"/>
</dbReference>
<dbReference type="InterPro" id="IPR000924">
    <property type="entry name" value="Glu/Gln-tRNA-synth"/>
</dbReference>
<dbReference type="InterPro" id="IPR049940">
    <property type="entry name" value="GluQ/Sye"/>
</dbReference>
<dbReference type="GO" id="GO:0004818">
    <property type="term" value="F:glutamate-tRNA ligase activity"/>
    <property type="evidence" value="ECO:0007669"/>
    <property type="project" value="UniProtKB-EC"/>
</dbReference>
<sequence length="612" mass="69319">MKLLLSAARPTGSSLWICRSCRGRGIKYASTSAPLSTAAQQLRTDGPARTRFAPSPTGYLHLGSLRTALFNYLVARATGGQFLLRIEDTDQKRTVPDAEERLYQDLEWAGIEWDEGPNIGGPYGPYKQSERTALYREHAWHLLHSGHAYRCFCSPEDLNNRAKHRAALGLPPDYDRKCAHIPKEESDDRAAKGDAHVIRLLTPDKYPVFKDLVYGLVRQRKDFTTRPKDQSFDDPILLKTDGFPTYHLANVVDDHMMNITHVIRGSEWMSSTHKHLAMYEAFGWTPPQFAHVGLLLDKDRQKLSKRLESMSMTELRDKKGIFPETLTNFVALLGWSHNVRSDVMSMEDLIKNASLKFTKGDTVVSLEKLWFLQKRHAARYASLQPPKPSNPSHDLEELAVKPILKFLDNSASHQPDRFPFYNALPEGEARFNFVRSIVWADAQNYTDPEEFISRNNYFFVSPTAEELASNAHHIKLHNVPSDLTHTIPSSSFLLFFQNIGEIPEQDWNKAVLKSWITSIVDQGSMMSIGELRKEEKGSEELEALVKKAWAKLVHGYIRWAIMAGRPGPDGSEIMRILGRQECLRRLDAAGKVLLAREEEESVVAKDGVEAGL</sequence>
<dbReference type="NCBIfam" id="TIGR00464">
    <property type="entry name" value="gltX_bact"/>
    <property type="match status" value="1"/>
</dbReference>
<dbReference type="OrthoDB" id="428822at2759"/>
<dbReference type="FunFam" id="3.40.50.620:FF:000045">
    <property type="entry name" value="Glutamate--tRNA ligase, mitochondrial"/>
    <property type="match status" value="1"/>
</dbReference>
<dbReference type="GO" id="GO:0000049">
    <property type="term" value="F:tRNA binding"/>
    <property type="evidence" value="ECO:0007669"/>
    <property type="project" value="InterPro"/>
</dbReference>
<dbReference type="PANTHER" id="PTHR43311">
    <property type="entry name" value="GLUTAMATE--TRNA LIGASE"/>
    <property type="match status" value="1"/>
</dbReference>
<gene>
    <name evidence="13" type="ORF">M430DRAFT_124686</name>
</gene>
<reference evidence="13 14" key="1">
    <citation type="journal article" date="2018" name="New Phytol.">
        <title>Comparative genomics and transcriptomics depict ericoid mycorrhizal fungi as versatile saprotrophs and plant mutualists.</title>
        <authorList>
            <person name="Martino E."/>
            <person name="Morin E."/>
            <person name="Grelet G.A."/>
            <person name="Kuo A."/>
            <person name="Kohler A."/>
            <person name="Daghino S."/>
            <person name="Barry K.W."/>
            <person name="Cichocki N."/>
            <person name="Clum A."/>
            <person name="Dockter R.B."/>
            <person name="Hainaut M."/>
            <person name="Kuo R.C."/>
            <person name="LaButti K."/>
            <person name="Lindahl B.D."/>
            <person name="Lindquist E.A."/>
            <person name="Lipzen A."/>
            <person name="Khouja H.R."/>
            <person name="Magnuson J."/>
            <person name="Murat C."/>
            <person name="Ohm R.A."/>
            <person name="Singer S.W."/>
            <person name="Spatafora J.W."/>
            <person name="Wang M."/>
            <person name="Veneault-Fourrey C."/>
            <person name="Henrissat B."/>
            <person name="Grigoriev I.V."/>
            <person name="Martin F.M."/>
            <person name="Perotto S."/>
        </authorList>
    </citation>
    <scope>NUCLEOTIDE SEQUENCE [LARGE SCALE GENOMIC DNA]</scope>
    <source>
        <strain evidence="13 14">ATCC 22711</strain>
    </source>
</reference>
<dbReference type="PRINTS" id="PR00987">
    <property type="entry name" value="TRNASYNTHGLU"/>
</dbReference>
<feature type="domain" description="Glutamyl/glutaminyl-tRNA synthetase class Ib catalytic" evidence="12">
    <location>
        <begin position="49"/>
        <end position="365"/>
    </location>
</feature>
<evidence type="ECO:0000256" key="2">
    <source>
        <dbReference type="ARBA" id="ARBA00007894"/>
    </source>
</evidence>
<keyword evidence="4 11" id="KW-0436">Ligase</keyword>
<organism evidence="13 14">
    <name type="scientific">Amorphotheca resinae ATCC 22711</name>
    <dbReference type="NCBI Taxonomy" id="857342"/>
    <lineage>
        <taxon>Eukaryota</taxon>
        <taxon>Fungi</taxon>
        <taxon>Dikarya</taxon>
        <taxon>Ascomycota</taxon>
        <taxon>Pezizomycotina</taxon>
        <taxon>Leotiomycetes</taxon>
        <taxon>Helotiales</taxon>
        <taxon>Amorphothecaceae</taxon>
        <taxon>Amorphotheca</taxon>
    </lineage>
</organism>
<evidence type="ECO:0000256" key="9">
    <source>
        <dbReference type="ARBA" id="ARBA00030865"/>
    </source>
</evidence>
<dbReference type="EMBL" id="KZ679014">
    <property type="protein sequence ID" value="PSS12934.1"/>
    <property type="molecule type" value="Genomic_DNA"/>
</dbReference>
<evidence type="ECO:0000256" key="7">
    <source>
        <dbReference type="ARBA" id="ARBA00022917"/>
    </source>
</evidence>
<accession>A0A2T3AW82</accession>
<dbReference type="RefSeq" id="XP_024718925.1">
    <property type="nucleotide sequence ID" value="XM_024861922.1"/>
</dbReference>
<protein>
    <recommendedName>
        <fullName evidence="10">Glutamate--tRNA ligase, mitochondrial</fullName>
        <ecNumber evidence="3">6.1.1.17</ecNumber>
    </recommendedName>
    <alternativeName>
        <fullName evidence="9">Glutamyl-tRNA synthetase</fullName>
    </alternativeName>
</protein>
<evidence type="ECO:0000259" key="12">
    <source>
        <dbReference type="Pfam" id="PF00749"/>
    </source>
</evidence>
<dbReference type="GO" id="GO:0005739">
    <property type="term" value="C:mitochondrion"/>
    <property type="evidence" value="ECO:0007669"/>
    <property type="project" value="UniProtKB-SubCell"/>
</dbReference>
<comment type="subcellular location">
    <subcellularLocation>
        <location evidence="1">Mitochondrion</location>
    </subcellularLocation>
</comment>
<keyword evidence="6 11" id="KW-0067">ATP-binding</keyword>
<keyword evidence="8 11" id="KW-0030">Aminoacyl-tRNA synthetase</keyword>
<dbReference type="PANTHER" id="PTHR43311:SF2">
    <property type="entry name" value="GLUTAMATE--TRNA LIGASE, MITOCHONDRIAL-RELATED"/>
    <property type="match status" value="1"/>
</dbReference>
<dbReference type="Gene3D" id="1.10.10.350">
    <property type="match status" value="1"/>
</dbReference>
<dbReference type="InterPro" id="IPR020751">
    <property type="entry name" value="aa-tRNA-synth_I_codon-bd_sub2"/>
</dbReference>
<dbReference type="GeneID" id="36570003"/>
<name>A0A2T3AW82_AMORE</name>
<evidence type="ECO:0000256" key="10">
    <source>
        <dbReference type="ARBA" id="ARBA00072917"/>
    </source>
</evidence>
<evidence type="ECO:0000256" key="5">
    <source>
        <dbReference type="ARBA" id="ARBA00022741"/>
    </source>
</evidence>
<evidence type="ECO:0000313" key="14">
    <source>
        <dbReference type="Proteomes" id="UP000241818"/>
    </source>
</evidence>